<dbReference type="AlphaFoldDB" id="A0AAD5WSB7"/>
<proteinExistence type="predicted"/>
<evidence type="ECO:0000313" key="2">
    <source>
        <dbReference type="Proteomes" id="UP001201980"/>
    </source>
</evidence>
<dbReference type="Proteomes" id="UP001201980">
    <property type="component" value="Unassembled WGS sequence"/>
</dbReference>
<dbReference type="EMBL" id="JAKWBI020000179">
    <property type="protein sequence ID" value="KAJ2900094.1"/>
    <property type="molecule type" value="Genomic_DNA"/>
</dbReference>
<comment type="caution">
    <text evidence="1">The sequence shown here is derived from an EMBL/GenBank/DDBJ whole genome shotgun (WGS) entry which is preliminary data.</text>
</comment>
<keyword evidence="2" id="KW-1185">Reference proteome</keyword>
<reference evidence="1" key="1">
    <citation type="submission" date="2022-07" db="EMBL/GenBank/DDBJ databases">
        <title>Draft genome sequence of Zalerion maritima ATCC 34329, a (micro)plastics degrading marine fungus.</title>
        <authorList>
            <person name="Paco A."/>
            <person name="Goncalves M.F.M."/>
            <person name="Rocha-Santos T.A.P."/>
            <person name="Alves A."/>
        </authorList>
    </citation>
    <scope>NUCLEOTIDE SEQUENCE</scope>
    <source>
        <strain evidence="1">ATCC 34329</strain>
    </source>
</reference>
<organism evidence="1 2">
    <name type="scientific">Zalerion maritima</name>
    <dbReference type="NCBI Taxonomy" id="339359"/>
    <lineage>
        <taxon>Eukaryota</taxon>
        <taxon>Fungi</taxon>
        <taxon>Dikarya</taxon>
        <taxon>Ascomycota</taxon>
        <taxon>Pezizomycotina</taxon>
        <taxon>Sordariomycetes</taxon>
        <taxon>Lulworthiomycetidae</taxon>
        <taxon>Lulworthiales</taxon>
        <taxon>Lulworthiaceae</taxon>
        <taxon>Zalerion</taxon>
    </lineage>
</organism>
<sequence>MAATGKTEPAGPNNPGSRFFTNLQTDLEAVASTLDLPNSAGEMKKAAMKANALSFFAILGRLAPPSEEVTQSIADLFEPVSALLNRSLDRLLLLPLLSTTDGCRFLALLWTLRSASTSVSYARTVLKGMLESVSLDLAEKTSWLMDIAPLESVCNALRTHGQQVHLIKNFRPAFEGFTNWLHHRYPTLVGDNHKSATTETGGDHKLCLPTGRTLAQHLLYISRFQVLDTPFSTRTPLVVLGVPALSFLATYASLFMRLPSALHDQRDIDGKHQIYELGLPDDHLATKTRRHPFFWIAGKYWSHLKTSVLFFPDFDTREQLLDDVQRPERGYKFSIPEKTEAFLELGMCPHFDGSWAAANIVLLPDREDFESEDEAKKFQGGIFRELENSGVGSGENVNIPGWDDAGVYFEMSEDKYARTNQSADRSNN</sequence>
<protein>
    <submittedName>
        <fullName evidence="1">Uncharacterized protein</fullName>
    </submittedName>
</protein>
<gene>
    <name evidence="1" type="ORF">MKZ38_002587</name>
</gene>
<accession>A0AAD5WSB7</accession>
<evidence type="ECO:0000313" key="1">
    <source>
        <dbReference type="EMBL" id="KAJ2900094.1"/>
    </source>
</evidence>
<name>A0AAD5WSB7_9PEZI</name>